<sequence>MDVPQLKVPAWLQWLQWWRRRGPDPQTCKTDPRAWGPVGGSRGGGRGCRTVLPQQHRPARHYAAATSALRCGAAAGGGGS</sequence>
<name>A0A699ZS57_HAELA</name>
<proteinExistence type="predicted"/>
<evidence type="ECO:0000256" key="1">
    <source>
        <dbReference type="SAM" id="MobiDB-lite"/>
    </source>
</evidence>
<reference evidence="2 3" key="1">
    <citation type="submission" date="2020-02" db="EMBL/GenBank/DDBJ databases">
        <title>Draft genome sequence of Haematococcus lacustris strain NIES-144.</title>
        <authorList>
            <person name="Morimoto D."/>
            <person name="Nakagawa S."/>
            <person name="Yoshida T."/>
            <person name="Sawayama S."/>
        </authorList>
    </citation>
    <scope>NUCLEOTIDE SEQUENCE [LARGE SCALE GENOMIC DNA]</scope>
    <source>
        <strain evidence="2 3">NIES-144</strain>
    </source>
</reference>
<organism evidence="2 3">
    <name type="scientific">Haematococcus lacustris</name>
    <name type="common">Green alga</name>
    <name type="synonym">Haematococcus pluvialis</name>
    <dbReference type="NCBI Taxonomy" id="44745"/>
    <lineage>
        <taxon>Eukaryota</taxon>
        <taxon>Viridiplantae</taxon>
        <taxon>Chlorophyta</taxon>
        <taxon>core chlorophytes</taxon>
        <taxon>Chlorophyceae</taxon>
        <taxon>CS clade</taxon>
        <taxon>Chlamydomonadales</taxon>
        <taxon>Haematococcaceae</taxon>
        <taxon>Haematococcus</taxon>
    </lineage>
</organism>
<evidence type="ECO:0000313" key="2">
    <source>
        <dbReference type="EMBL" id="GFH21248.1"/>
    </source>
</evidence>
<comment type="caution">
    <text evidence="2">The sequence shown here is derived from an EMBL/GenBank/DDBJ whole genome shotgun (WGS) entry which is preliminary data.</text>
</comment>
<evidence type="ECO:0000313" key="3">
    <source>
        <dbReference type="Proteomes" id="UP000485058"/>
    </source>
</evidence>
<dbReference type="Proteomes" id="UP000485058">
    <property type="component" value="Unassembled WGS sequence"/>
</dbReference>
<dbReference type="EMBL" id="BLLF01001789">
    <property type="protein sequence ID" value="GFH21248.1"/>
    <property type="molecule type" value="Genomic_DNA"/>
</dbReference>
<feature type="non-terminal residue" evidence="2">
    <location>
        <position position="80"/>
    </location>
</feature>
<gene>
    <name evidence="2" type="ORF">HaLaN_18511</name>
</gene>
<dbReference type="AlphaFoldDB" id="A0A699ZS57"/>
<keyword evidence="3" id="KW-1185">Reference proteome</keyword>
<accession>A0A699ZS57</accession>
<feature type="non-terminal residue" evidence="2">
    <location>
        <position position="1"/>
    </location>
</feature>
<feature type="region of interest" description="Disordered" evidence="1">
    <location>
        <begin position="22"/>
        <end position="45"/>
    </location>
</feature>
<protein>
    <submittedName>
        <fullName evidence="2">Uncharacterized protein</fullName>
    </submittedName>
</protein>